<dbReference type="RefSeq" id="WP_077750846.1">
    <property type="nucleotide sequence ID" value="NZ_CP014782.1"/>
</dbReference>
<gene>
    <name evidence="1" type="ORF">Sps_00279</name>
</gene>
<organism evidence="1 2">
    <name type="scientific">Shewanella psychrophila</name>
    <dbReference type="NCBI Taxonomy" id="225848"/>
    <lineage>
        <taxon>Bacteria</taxon>
        <taxon>Pseudomonadati</taxon>
        <taxon>Pseudomonadota</taxon>
        <taxon>Gammaproteobacteria</taxon>
        <taxon>Alteromonadales</taxon>
        <taxon>Shewanellaceae</taxon>
        <taxon>Shewanella</taxon>
    </lineage>
</organism>
<sequence length="146" mass="15881">MFTLIRRHTLIAFTLLAMLSQGLLSNGSLMIGKAQAHEAMMSGSHHTQMMSMKDGVACHSEQTDNIPQCCDSEQLNVVLPDEAQSCCNGNGYCQGDCNHCLVISVTGTLFDTRSWPGFSPSELALATQMPHFHSISITKDIRPPIA</sequence>
<accession>A0A1S6HJ17</accession>
<reference evidence="1 2" key="1">
    <citation type="submission" date="2016-03" db="EMBL/GenBank/DDBJ databases">
        <title>Complete genome sequence of Shewanella psychrophila WP2, a deep sea bacterium isolated from west Pacific sediment.</title>
        <authorList>
            <person name="Xu G."/>
            <person name="Jian H."/>
        </authorList>
    </citation>
    <scope>NUCLEOTIDE SEQUENCE [LARGE SCALE GENOMIC DNA]</scope>
    <source>
        <strain evidence="1 2">WP2</strain>
    </source>
</reference>
<dbReference type="EMBL" id="CP014782">
    <property type="protein sequence ID" value="AQS35499.1"/>
    <property type="molecule type" value="Genomic_DNA"/>
</dbReference>
<protein>
    <submittedName>
        <fullName evidence="1">Uncharacterized protein</fullName>
    </submittedName>
</protein>
<dbReference type="STRING" id="225848.Sps_00279"/>
<evidence type="ECO:0000313" key="2">
    <source>
        <dbReference type="Proteomes" id="UP000189545"/>
    </source>
</evidence>
<dbReference type="Proteomes" id="UP000189545">
    <property type="component" value="Chromosome"/>
</dbReference>
<keyword evidence="2" id="KW-1185">Reference proteome</keyword>
<evidence type="ECO:0000313" key="1">
    <source>
        <dbReference type="EMBL" id="AQS35499.1"/>
    </source>
</evidence>
<dbReference type="AlphaFoldDB" id="A0A1S6HJ17"/>
<dbReference type="KEGG" id="spsw:Sps_00279"/>
<name>A0A1S6HJ17_9GAMM</name>
<dbReference type="OrthoDB" id="6264503at2"/>
<proteinExistence type="predicted"/>